<keyword evidence="2" id="KW-0808">Transferase</keyword>
<dbReference type="AlphaFoldDB" id="A0A0G1RI83"/>
<comment type="caution">
    <text evidence="2">The sequence shown here is derived from an EMBL/GenBank/DDBJ whole genome shotgun (WGS) entry which is preliminary data.</text>
</comment>
<dbReference type="SUPFAM" id="SSF53335">
    <property type="entry name" value="S-adenosyl-L-methionine-dependent methyltransferases"/>
    <property type="match status" value="1"/>
</dbReference>
<gene>
    <name evidence="2" type="ORF">UX78_C0003G0053</name>
</gene>
<dbReference type="Gene3D" id="3.90.550.10">
    <property type="entry name" value="Spore Coat Polysaccharide Biosynthesis Protein SpsA, Chain A"/>
    <property type="match status" value="1"/>
</dbReference>
<dbReference type="Pfam" id="PF00535">
    <property type="entry name" value="Glycos_transf_2"/>
    <property type="match status" value="1"/>
</dbReference>
<dbReference type="InterPro" id="IPR029044">
    <property type="entry name" value="Nucleotide-diphossugar_trans"/>
</dbReference>
<dbReference type="GO" id="GO:0032259">
    <property type="term" value="P:methylation"/>
    <property type="evidence" value="ECO:0007669"/>
    <property type="project" value="UniProtKB-KW"/>
</dbReference>
<dbReference type="EMBL" id="LCNM01000003">
    <property type="protein sequence ID" value="KKU56777.1"/>
    <property type="molecule type" value="Genomic_DNA"/>
</dbReference>
<dbReference type="PANTHER" id="PTHR48090">
    <property type="entry name" value="UNDECAPRENYL-PHOSPHATE 4-DEOXY-4-FORMAMIDO-L-ARABINOSE TRANSFERASE-RELATED"/>
    <property type="match status" value="1"/>
</dbReference>
<sequence length="412" mass="47535">MREYYYRDLELLEKFITSGKKTLIITSDNLDEVKKIKSHRYGCVVLENAVGDIEDIQKFLNKMRKELGADKRLIIIYYNHLWEPVLKLASWLGIRKKVGEQNWLDNEDMANLLNLAGFEVVAKYKRLLIPVYIPLVSDLINRWIAPLPLINGLCLTSLVIARPKVETRRDYSVSIVIPARNEEGNIVQILNRIPKFSKNMEVVFVEGHSQDGTWEAIRQLRDKSRQKTGAIKVRAFKQSGIGKADAVRLGLAKAQGELLIILDADLTVDPRDLPKFYEAIATGYGEFINGSRLVYPMEKQAMQTLNKLANQVFSWLFSWILGQHFKDTLCGTKALLKSNYTQIVKMRGIFGENDPFGDFDLIFGAIKQNLKVAEIPVRYHERKYGRTNISRFINGWMLLKMTWLAFRKFRAW</sequence>
<evidence type="ECO:0000259" key="1">
    <source>
        <dbReference type="Pfam" id="PF00535"/>
    </source>
</evidence>
<accession>A0A0G1RI83</accession>
<feature type="domain" description="Glycosyltransferase 2-like" evidence="1">
    <location>
        <begin position="174"/>
        <end position="304"/>
    </location>
</feature>
<reference evidence="2 3" key="1">
    <citation type="journal article" date="2015" name="Nature">
        <title>rRNA introns, odd ribosomes, and small enigmatic genomes across a large radiation of phyla.</title>
        <authorList>
            <person name="Brown C.T."/>
            <person name="Hug L.A."/>
            <person name="Thomas B.C."/>
            <person name="Sharon I."/>
            <person name="Castelle C.J."/>
            <person name="Singh A."/>
            <person name="Wilkins M.J."/>
            <person name="Williams K.H."/>
            <person name="Banfield J.F."/>
        </authorList>
    </citation>
    <scope>NUCLEOTIDE SEQUENCE [LARGE SCALE GENOMIC DNA]</scope>
</reference>
<name>A0A0G1RI83_9BACT</name>
<protein>
    <submittedName>
        <fullName evidence="2">Type 12 methyltransferase</fullName>
    </submittedName>
</protein>
<dbReference type="CDD" id="cd04179">
    <property type="entry name" value="DPM_DPG-synthase_like"/>
    <property type="match status" value="1"/>
</dbReference>
<evidence type="ECO:0000313" key="2">
    <source>
        <dbReference type="EMBL" id="KKU56777.1"/>
    </source>
</evidence>
<dbReference type="InterPro" id="IPR050256">
    <property type="entry name" value="Glycosyltransferase_2"/>
</dbReference>
<proteinExistence type="predicted"/>
<dbReference type="Proteomes" id="UP000034607">
    <property type="component" value="Unassembled WGS sequence"/>
</dbReference>
<dbReference type="GO" id="GO:0008168">
    <property type="term" value="F:methyltransferase activity"/>
    <property type="evidence" value="ECO:0007669"/>
    <property type="project" value="UniProtKB-KW"/>
</dbReference>
<dbReference type="Gene3D" id="3.40.50.150">
    <property type="entry name" value="Vaccinia Virus protein VP39"/>
    <property type="match status" value="1"/>
</dbReference>
<dbReference type="SUPFAM" id="SSF53448">
    <property type="entry name" value="Nucleotide-diphospho-sugar transferases"/>
    <property type="match status" value="1"/>
</dbReference>
<keyword evidence="2" id="KW-0489">Methyltransferase</keyword>
<evidence type="ECO:0000313" key="3">
    <source>
        <dbReference type="Proteomes" id="UP000034607"/>
    </source>
</evidence>
<organism evidence="2 3">
    <name type="scientific">Candidatus Amesbacteria bacterium GW2011_GWA2_47_11</name>
    <dbReference type="NCBI Taxonomy" id="1618357"/>
    <lineage>
        <taxon>Bacteria</taxon>
        <taxon>Candidatus Amesiibacteriota</taxon>
    </lineage>
</organism>
<dbReference type="InterPro" id="IPR029063">
    <property type="entry name" value="SAM-dependent_MTases_sf"/>
</dbReference>
<dbReference type="InterPro" id="IPR001173">
    <property type="entry name" value="Glyco_trans_2-like"/>
</dbReference>